<evidence type="ECO:0000259" key="3">
    <source>
        <dbReference type="Pfam" id="PF01738"/>
    </source>
</evidence>
<dbReference type="CDD" id="cd18086">
    <property type="entry name" value="HsC9orf114-like"/>
    <property type="match status" value="1"/>
</dbReference>
<dbReference type="Gene3D" id="3.40.1280.10">
    <property type="match status" value="1"/>
</dbReference>
<feature type="domain" description="Dienelactone hydrolase" evidence="3">
    <location>
        <begin position="31"/>
        <end position="249"/>
    </location>
</feature>
<dbReference type="InterPro" id="IPR029058">
    <property type="entry name" value="AB_hydrolase_fold"/>
</dbReference>
<dbReference type="Gene3D" id="2.40.50.140">
    <property type="entry name" value="Nucleic acid-binding proteins"/>
    <property type="match status" value="1"/>
</dbReference>
<evidence type="ECO:0000313" key="4">
    <source>
        <dbReference type="EMBL" id="PNS19598.1"/>
    </source>
</evidence>
<accession>A0A2K1QX16</accession>
<organism evidence="4 5">
    <name type="scientific">Sphaceloma murrayae</name>
    <dbReference type="NCBI Taxonomy" id="2082308"/>
    <lineage>
        <taxon>Eukaryota</taxon>
        <taxon>Fungi</taxon>
        <taxon>Dikarya</taxon>
        <taxon>Ascomycota</taxon>
        <taxon>Pezizomycotina</taxon>
        <taxon>Dothideomycetes</taxon>
        <taxon>Dothideomycetidae</taxon>
        <taxon>Myriangiales</taxon>
        <taxon>Elsinoaceae</taxon>
        <taxon>Sphaceloma</taxon>
    </lineage>
</organism>
<sequence>MLIEESFKDVPTKAGGDMRVFLFHPTVPNYPKAKFPGVVVFSEIYQVTGPVARFARQIAGHGYIVAAPSSYHEFTGPEALAYDGPGTDKGNDWKVAKEVSAYDEDAELSTTLLLSLPTCNGRVGATGMCLGGHLAYRCALDSRISAAVCYFATDIHSHSLGKGKQDDSLQRAKDIKGELVMIFGKKDNHVPPEGRDLIRKTLHDAGITFSFYEVAWAQHAFIRDELSKGRYDPGITKICFEMLLEVFNRTLRSDLGPRAGGEMEVEDRRKLEAKAQGAPQQTNGHSHDTSKPTAVFKPKQGRTHTLSIALPSSIVANCQTHDLKTSLIGTIARALAVFSVDEIVLFNDTLPSDTAHVSPHAASDAAAGYTGFSDPHDFMAHLLSYLETPPYLRRHLFPMHPNLRTAGTLPSLDIPSHLKAHEYCPFREGVTVSAAEEGGTVVECGLQGRVIIPDQVEAGTRVTLRLPGWLAERGVRKGEVVEAEAVRPETPREEGGYYWGYSVRTTSGLAGVFTEAEVEGGYDVSVGTSERGEEVRALLEKSGGEGGLGKGWKHLVVVFGGVAGLEKALDADEDLKGTGVRDVSEVFDHWVNLVPGQGSRTIRTEEAVWLGLMGMRGVVEDRERHR</sequence>
<proteinExistence type="inferred from homology"/>
<gene>
    <name evidence="4" type="ORF">CAC42_7442</name>
</gene>
<dbReference type="Gene3D" id="3.40.50.1820">
    <property type="entry name" value="alpha/beta hydrolase"/>
    <property type="match status" value="1"/>
</dbReference>
<dbReference type="Pfam" id="PF02598">
    <property type="entry name" value="Methyltrn_RNA_3"/>
    <property type="match status" value="1"/>
</dbReference>
<dbReference type="InterPro" id="IPR012340">
    <property type="entry name" value="NA-bd_OB-fold"/>
</dbReference>
<comment type="similarity">
    <text evidence="1">Belongs to the class IV-like SAM-binding methyltransferase superfamily.</text>
</comment>
<dbReference type="GO" id="GO:0016787">
    <property type="term" value="F:hydrolase activity"/>
    <property type="evidence" value="ECO:0007669"/>
    <property type="project" value="InterPro"/>
</dbReference>
<dbReference type="SUPFAM" id="SSF75217">
    <property type="entry name" value="alpha/beta knot"/>
    <property type="match status" value="1"/>
</dbReference>
<reference evidence="4 5" key="1">
    <citation type="submission" date="2017-06" db="EMBL/GenBank/DDBJ databases">
        <title>Draft genome sequence of a variant of Elsinoe murrayae.</title>
        <authorList>
            <person name="Cheng Q."/>
        </authorList>
    </citation>
    <scope>NUCLEOTIDE SEQUENCE [LARGE SCALE GENOMIC DNA]</scope>
    <source>
        <strain evidence="4 5">CQ-2017a</strain>
    </source>
</reference>
<dbReference type="InterPro" id="IPR002925">
    <property type="entry name" value="Dienelactn_hydro"/>
</dbReference>
<dbReference type="Pfam" id="PF01738">
    <property type="entry name" value="DLH"/>
    <property type="match status" value="1"/>
</dbReference>
<comment type="caution">
    <text evidence="4">The sequence shown here is derived from an EMBL/GenBank/DDBJ whole genome shotgun (WGS) entry which is preliminary data.</text>
</comment>
<dbReference type="Proteomes" id="UP000243797">
    <property type="component" value="Unassembled WGS sequence"/>
</dbReference>
<dbReference type="SUPFAM" id="SSF50249">
    <property type="entry name" value="Nucleic acid-binding proteins"/>
    <property type="match status" value="1"/>
</dbReference>
<dbReference type="InterPro" id="IPR029028">
    <property type="entry name" value="Alpha/beta_knot_MTases"/>
</dbReference>
<dbReference type="SUPFAM" id="SSF53474">
    <property type="entry name" value="alpha/beta-Hydrolases"/>
    <property type="match status" value="1"/>
</dbReference>
<dbReference type="OrthoDB" id="58297at2759"/>
<feature type="region of interest" description="Disordered" evidence="2">
    <location>
        <begin position="257"/>
        <end position="296"/>
    </location>
</feature>
<dbReference type="InterPro" id="IPR029026">
    <property type="entry name" value="tRNA_m1G_MTases_N"/>
</dbReference>
<name>A0A2K1QX16_9PEZI</name>
<dbReference type="AlphaFoldDB" id="A0A2K1QX16"/>
<dbReference type="EMBL" id="NKHZ01000031">
    <property type="protein sequence ID" value="PNS19598.1"/>
    <property type="molecule type" value="Genomic_DNA"/>
</dbReference>
<dbReference type="InParanoid" id="A0A2K1QX16"/>
<keyword evidence="5" id="KW-1185">Reference proteome</keyword>
<evidence type="ECO:0000313" key="5">
    <source>
        <dbReference type="Proteomes" id="UP000243797"/>
    </source>
</evidence>
<dbReference type="PANTHER" id="PTHR47562:SF2">
    <property type="entry name" value="CARBOXYMETHYLENEBUTENOLIDASE-RELATED"/>
    <property type="match status" value="1"/>
</dbReference>
<evidence type="ECO:0000256" key="2">
    <source>
        <dbReference type="SAM" id="MobiDB-lite"/>
    </source>
</evidence>
<dbReference type="PANTHER" id="PTHR47562">
    <property type="match status" value="1"/>
</dbReference>
<protein>
    <recommendedName>
        <fullName evidence="3">Dienelactone hydrolase domain-containing protein</fullName>
    </recommendedName>
</protein>
<dbReference type="STRING" id="2082308.A0A2K1QX16"/>
<dbReference type="InterPro" id="IPR003750">
    <property type="entry name" value="Put_MeTrfase-C9orf114-like"/>
</dbReference>
<evidence type="ECO:0000256" key="1">
    <source>
        <dbReference type="ARBA" id="ARBA00009841"/>
    </source>
</evidence>